<dbReference type="SMART" id="SM00409">
    <property type="entry name" value="IG"/>
    <property type="match status" value="1"/>
</dbReference>
<feature type="domain" description="Ig-like" evidence="5">
    <location>
        <begin position="112"/>
        <end position="191"/>
    </location>
</feature>
<sequence length="274" mass="29668">MERSRLPLLLCLSVALCCRPSAAHLSVRPVSSQFFSGTPVSLSCWDNGAPSGQTLRRNTSLDVRTPCDHWGQTHVSFCVFSFTVPLDSGVYWCESRDEVAGDVINITVTDAPVILQSPALPVTEGQNVTLTCKTKAPPSDLPATFYKDGSLVGTEPTRHMTIQRVSKSNEGTYRCDISGMGESPSSWIRVTGYSPGEPTARPPPPDSTHMQLLFRLICHLVVFCPYCISTALLVLLYQHRARGGNRSVSMATDSTNQAEKGLAAEYDVGTVGVS</sequence>
<dbReference type="GO" id="GO:0009897">
    <property type="term" value="C:external side of plasma membrane"/>
    <property type="evidence" value="ECO:0007669"/>
    <property type="project" value="TreeGrafter"/>
</dbReference>
<keyword evidence="6" id="KW-0675">Receptor</keyword>
<proteinExistence type="predicted"/>
<feature type="chain" id="PRO_5043876848" evidence="4">
    <location>
        <begin position="24"/>
        <end position="274"/>
    </location>
</feature>
<evidence type="ECO:0000256" key="4">
    <source>
        <dbReference type="SAM" id="SignalP"/>
    </source>
</evidence>
<accession>A0AAV6QRG5</accession>
<keyword evidence="3" id="KW-1133">Transmembrane helix</keyword>
<evidence type="ECO:0000313" key="7">
    <source>
        <dbReference type="Proteomes" id="UP000693946"/>
    </source>
</evidence>
<dbReference type="InterPro" id="IPR050488">
    <property type="entry name" value="Ig_Fc_receptor"/>
</dbReference>
<feature type="domain" description="Ig-like" evidence="5">
    <location>
        <begin position="20"/>
        <end position="109"/>
    </location>
</feature>
<dbReference type="InterPro" id="IPR007110">
    <property type="entry name" value="Ig-like_dom"/>
</dbReference>
<dbReference type="PANTHER" id="PTHR11481">
    <property type="entry name" value="IMMUNOGLOBULIN FC RECEPTOR"/>
    <property type="match status" value="1"/>
</dbReference>
<evidence type="ECO:0000256" key="1">
    <source>
        <dbReference type="ARBA" id="ARBA00022729"/>
    </source>
</evidence>
<keyword evidence="1 4" id="KW-0732">Signal</keyword>
<feature type="signal peptide" evidence="4">
    <location>
        <begin position="1"/>
        <end position="23"/>
    </location>
</feature>
<dbReference type="EMBL" id="JAGKHQ010000015">
    <property type="protein sequence ID" value="KAG7495728.1"/>
    <property type="molecule type" value="Genomic_DNA"/>
</dbReference>
<reference evidence="6 7" key="1">
    <citation type="journal article" date="2021" name="Sci. Rep.">
        <title>Chromosome anchoring in Senegalese sole (Solea senegalensis) reveals sex-associated markers and genome rearrangements in flatfish.</title>
        <authorList>
            <person name="Guerrero-Cozar I."/>
            <person name="Gomez-Garrido J."/>
            <person name="Berbel C."/>
            <person name="Martinez-Blanch J.F."/>
            <person name="Alioto T."/>
            <person name="Claros M.G."/>
            <person name="Gagnaire P.A."/>
            <person name="Manchado M."/>
        </authorList>
    </citation>
    <scope>NUCLEOTIDE SEQUENCE [LARGE SCALE GENOMIC DNA]</scope>
    <source>
        <strain evidence="6">Sse05_10M</strain>
    </source>
</reference>
<evidence type="ECO:0000259" key="5">
    <source>
        <dbReference type="PROSITE" id="PS50835"/>
    </source>
</evidence>
<evidence type="ECO:0000256" key="3">
    <source>
        <dbReference type="SAM" id="Phobius"/>
    </source>
</evidence>
<protein>
    <submittedName>
        <fullName evidence="6">Fc receptor 5</fullName>
    </submittedName>
</protein>
<dbReference type="GO" id="GO:0004888">
    <property type="term" value="F:transmembrane signaling receptor activity"/>
    <property type="evidence" value="ECO:0007669"/>
    <property type="project" value="TreeGrafter"/>
</dbReference>
<organism evidence="6 7">
    <name type="scientific">Solea senegalensis</name>
    <name type="common">Senegalese sole</name>
    <dbReference type="NCBI Taxonomy" id="28829"/>
    <lineage>
        <taxon>Eukaryota</taxon>
        <taxon>Metazoa</taxon>
        <taxon>Chordata</taxon>
        <taxon>Craniata</taxon>
        <taxon>Vertebrata</taxon>
        <taxon>Euteleostomi</taxon>
        <taxon>Actinopterygii</taxon>
        <taxon>Neopterygii</taxon>
        <taxon>Teleostei</taxon>
        <taxon>Neoteleostei</taxon>
        <taxon>Acanthomorphata</taxon>
        <taxon>Carangaria</taxon>
        <taxon>Pleuronectiformes</taxon>
        <taxon>Pleuronectoidei</taxon>
        <taxon>Soleidae</taxon>
        <taxon>Solea</taxon>
    </lineage>
</organism>
<dbReference type="AlphaFoldDB" id="A0AAV6QRG5"/>
<name>A0AAV6QRG5_SOLSE</name>
<dbReference type="PANTHER" id="PTHR11481:SF64">
    <property type="entry name" value="FC RECEPTOR-LIKE PROTEIN 4"/>
    <property type="match status" value="1"/>
</dbReference>
<keyword evidence="3" id="KW-0812">Transmembrane</keyword>
<dbReference type="PROSITE" id="PS50835">
    <property type="entry name" value="IG_LIKE"/>
    <property type="match status" value="2"/>
</dbReference>
<evidence type="ECO:0000256" key="2">
    <source>
        <dbReference type="ARBA" id="ARBA00023157"/>
    </source>
</evidence>
<gene>
    <name evidence="6" type="ORF">JOB18_004338</name>
</gene>
<keyword evidence="2" id="KW-1015">Disulfide bond</keyword>
<comment type="caution">
    <text evidence="6">The sequence shown here is derived from an EMBL/GenBank/DDBJ whole genome shotgun (WGS) entry which is preliminary data.</text>
</comment>
<dbReference type="GO" id="GO:0007166">
    <property type="term" value="P:cell surface receptor signaling pathway"/>
    <property type="evidence" value="ECO:0007669"/>
    <property type="project" value="TreeGrafter"/>
</dbReference>
<keyword evidence="3" id="KW-0472">Membrane</keyword>
<dbReference type="GO" id="GO:0006955">
    <property type="term" value="P:immune response"/>
    <property type="evidence" value="ECO:0007669"/>
    <property type="project" value="TreeGrafter"/>
</dbReference>
<dbReference type="Proteomes" id="UP000693946">
    <property type="component" value="Linkage Group LG3"/>
</dbReference>
<evidence type="ECO:0000313" key="6">
    <source>
        <dbReference type="EMBL" id="KAG7495728.1"/>
    </source>
</evidence>
<feature type="transmembrane region" description="Helical" evidence="3">
    <location>
        <begin position="212"/>
        <end position="237"/>
    </location>
</feature>
<dbReference type="Pfam" id="PF13927">
    <property type="entry name" value="Ig_3"/>
    <property type="match status" value="1"/>
</dbReference>
<keyword evidence="7" id="KW-1185">Reference proteome</keyword>
<dbReference type="InterPro" id="IPR003599">
    <property type="entry name" value="Ig_sub"/>
</dbReference>